<reference evidence="3 4" key="1">
    <citation type="submission" date="2018-11" db="EMBL/GenBank/DDBJ databases">
        <title>Sequencing the genomes of 1000 actinobacteria strains.</title>
        <authorList>
            <person name="Klenk H.-P."/>
        </authorList>
    </citation>
    <scope>NUCLEOTIDE SEQUENCE [LARGE SCALE GENOMIC DNA]</scope>
    <source>
        <strain evidence="3 4">DSM 44348</strain>
    </source>
</reference>
<proteinExistence type="predicted"/>
<evidence type="ECO:0000259" key="2">
    <source>
        <dbReference type="SMART" id="SM00421"/>
    </source>
</evidence>
<feature type="compositionally biased region" description="Polar residues" evidence="1">
    <location>
        <begin position="133"/>
        <end position="144"/>
    </location>
</feature>
<dbReference type="Gene3D" id="1.10.10.10">
    <property type="entry name" value="Winged helix-like DNA-binding domain superfamily/Winged helix DNA-binding domain"/>
    <property type="match status" value="1"/>
</dbReference>
<dbReference type="InterPro" id="IPR016032">
    <property type="entry name" value="Sig_transdc_resp-reg_C-effctor"/>
</dbReference>
<protein>
    <submittedName>
        <fullName evidence="3">Regulatory LuxR family protein</fullName>
    </submittedName>
</protein>
<dbReference type="SUPFAM" id="SSF46894">
    <property type="entry name" value="C-terminal effector domain of the bipartite response regulators"/>
    <property type="match status" value="1"/>
</dbReference>
<dbReference type="InterPro" id="IPR000792">
    <property type="entry name" value="Tscrpt_reg_LuxR_C"/>
</dbReference>
<comment type="caution">
    <text evidence="3">The sequence shown here is derived from an EMBL/GenBank/DDBJ whole genome shotgun (WGS) entry which is preliminary data.</text>
</comment>
<dbReference type="GO" id="GO:0003677">
    <property type="term" value="F:DNA binding"/>
    <property type="evidence" value="ECO:0007669"/>
    <property type="project" value="InterPro"/>
</dbReference>
<evidence type="ECO:0000313" key="3">
    <source>
        <dbReference type="EMBL" id="ROS37823.1"/>
    </source>
</evidence>
<evidence type="ECO:0000256" key="1">
    <source>
        <dbReference type="SAM" id="MobiDB-lite"/>
    </source>
</evidence>
<accession>A0A3N2GMR0</accession>
<dbReference type="Proteomes" id="UP000274843">
    <property type="component" value="Unassembled WGS sequence"/>
</dbReference>
<sequence>MRLDHAGYVAAIQWSATTPGEAEAGLRLLARLRYHWLSGGLLAEGRMRIEALLAKAPAPTAGRADCVWVLTWISLLHPVGGRRRAMAAGTPRRGRTIGACGAATAACSVGCHLRRPHHAPAGLRGARPAPGRTGTQRHTPQPRSSPVPKSLPASGPFADLHAVIALGLGVERDLTKVDGVPQALTKRELEVAALVENGLSNREIAQRLVIAKRTADGRGHRADPARLDAAVSAAGRLRGPRTAT</sequence>
<evidence type="ECO:0000313" key="4">
    <source>
        <dbReference type="Proteomes" id="UP000274843"/>
    </source>
</evidence>
<gene>
    <name evidence="3" type="ORF">EDD35_0078</name>
</gene>
<dbReference type="AlphaFoldDB" id="A0A3N2GMR0"/>
<dbReference type="EMBL" id="RKHY01000001">
    <property type="protein sequence ID" value="ROS37823.1"/>
    <property type="molecule type" value="Genomic_DNA"/>
</dbReference>
<dbReference type="PRINTS" id="PR00038">
    <property type="entry name" value="HTHLUXR"/>
</dbReference>
<keyword evidence="4" id="KW-1185">Reference proteome</keyword>
<dbReference type="GO" id="GO:0006355">
    <property type="term" value="P:regulation of DNA-templated transcription"/>
    <property type="evidence" value="ECO:0007669"/>
    <property type="project" value="InterPro"/>
</dbReference>
<organism evidence="3 4">
    <name type="scientific">Amycolatopsis thermoflava</name>
    <dbReference type="NCBI Taxonomy" id="84480"/>
    <lineage>
        <taxon>Bacteria</taxon>
        <taxon>Bacillati</taxon>
        <taxon>Actinomycetota</taxon>
        <taxon>Actinomycetes</taxon>
        <taxon>Pseudonocardiales</taxon>
        <taxon>Pseudonocardiaceae</taxon>
        <taxon>Amycolatopsis</taxon>
        <taxon>Amycolatopsis methanolica group</taxon>
    </lineage>
</organism>
<feature type="compositionally biased region" description="Low complexity" evidence="1">
    <location>
        <begin position="119"/>
        <end position="132"/>
    </location>
</feature>
<dbReference type="Pfam" id="PF00196">
    <property type="entry name" value="GerE"/>
    <property type="match status" value="1"/>
</dbReference>
<feature type="domain" description="HTH luxR-type" evidence="2">
    <location>
        <begin position="181"/>
        <end position="233"/>
    </location>
</feature>
<dbReference type="SMART" id="SM00421">
    <property type="entry name" value="HTH_LUXR"/>
    <property type="match status" value="1"/>
</dbReference>
<feature type="region of interest" description="Disordered" evidence="1">
    <location>
        <begin position="118"/>
        <end position="152"/>
    </location>
</feature>
<name>A0A3N2GMR0_9PSEU</name>
<dbReference type="InterPro" id="IPR036388">
    <property type="entry name" value="WH-like_DNA-bd_sf"/>
</dbReference>